<evidence type="ECO:0000313" key="3">
    <source>
        <dbReference type="Proteomes" id="UP000182264"/>
    </source>
</evidence>
<dbReference type="Proteomes" id="UP000182264">
    <property type="component" value="Chromosome"/>
</dbReference>
<reference evidence="2 3" key="1">
    <citation type="journal article" date="2017" name="Genome Announc.">
        <title>Complete Genome Sequences of Two Acetylene-Fermenting Pelobacter acetylenicus Strains.</title>
        <authorList>
            <person name="Sutton J.M."/>
            <person name="Baesman S.M."/>
            <person name="Fierst J.L."/>
            <person name="Poret-Peterson A.T."/>
            <person name="Oremland R.S."/>
            <person name="Dunlap D.S."/>
            <person name="Akob D.M."/>
        </authorList>
    </citation>
    <scope>NUCLEOTIDE SEQUENCE [LARGE SCALE GENOMIC DNA]</scope>
    <source>
        <strain evidence="2 3">DSM 3247</strain>
    </source>
</reference>
<gene>
    <name evidence="2" type="ORF">A7E75_04620</name>
</gene>
<name>A0A1L3GFD5_SYNAC</name>
<dbReference type="RefSeq" id="WP_072286237.1">
    <property type="nucleotide sequence ID" value="NZ_CP015455.1"/>
</dbReference>
<dbReference type="KEGG" id="pace:A6070_13265"/>
<protein>
    <recommendedName>
        <fullName evidence="4">Transporter</fullName>
    </recommendedName>
</protein>
<feature type="signal peptide" evidence="1">
    <location>
        <begin position="1"/>
        <end position="27"/>
    </location>
</feature>
<feature type="chain" id="PRO_5013244795" description="Transporter" evidence="1">
    <location>
        <begin position="28"/>
        <end position="272"/>
    </location>
</feature>
<dbReference type="OrthoDB" id="5386886at2"/>
<proteinExistence type="predicted"/>
<organism evidence="2 3">
    <name type="scientific">Syntrophotalea acetylenica</name>
    <name type="common">Pelobacter acetylenicus</name>
    <dbReference type="NCBI Taxonomy" id="29542"/>
    <lineage>
        <taxon>Bacteria</taxon>
        <taxon>Pseudomonadati</taxon>
        <taxon>Thermodesulfobacteriota</taxon>
        <taxon>Desulfuromonadia</taxon>
        <taxon>Desulfuromonadales</taxon>
        <taxon>Syntrophotaleaceae</taxon>
        <taxon>Syntrophotalea</taxon>
    </lineage>
</organism>
<dbReference type="EMBL" id="CP015518">
    <property type="protein sequence ID" value="APG24398.1"/>
    <property type="molecule type" value="Genomic_DNA"/>
</dbReference>
<evidence type="ECO:0000313" key="2">
    <source>
        <dbReference type="EMBL" id="APG24398.1"/>
    </source>
</evidence>
<evidence type="ECO:0008006" key="4">
    <source>
        <dbReference type="Google" id="ProtNLM"/>
    </source>
</evidence>
<keyword evidence="3" id="KW-1185">Reference proteome</keyword>
<accession>A0A1L3GFD5</accession>
<sequence>MKAFLALVRKHLFACICLLMVSGPCLAASLEPTGLQDGQLLPKNRAELRVGLSYADGTHNLFQSEDRDRRVFEVPSLTLTLGLAERVEAQLLYSYLHLREDGQGDKWGSGDLTMGLKVRIWQESLRLPAIALRLATKLPNADDKNDFGTDDADVFIEALFTRNYPLFSLFVNTGLAILGNPHSGSSSQHDMIKYGVGVRIPVLEDRLDALVSVEGMEGSYSLNSRGALRAGIQARLGRFTWDLGGSVGYISKSENWSLRTGLTTYFDLPANW</sequence>
<dbReference type="AlphaFoldDB" id="A0A1L3GFD5"/>
<keyword evidence="1" id="KW-0732">Signal</keyword>
<evidence type="ECO:0000256" key="1">
    <source>
        <dbReference type="SAM" id="SignalP"/>
    </source>
</evidence>